<keyword evidence="1" id="KW-0472">Membrane</keyword>
<evidence type="ECO:0000313" key="3">
    <source>
        <dbReference type="Proteomes" id="UP000231987"/>
    </source>
</evidence>
<feature type="transmembrane region" description="Helical" evidence="1">
    <location>
        <begin position="29"/>
        <end position="52"/>
    </location>
</feature>
<comment type="caution">
    <text evidence="2">The sequence shown here is derived from an EMBL/GenBank/DDBJ whole genome shotgun (WGS) entry which is preliminary data.</text>
</comment>
<feature type="transmembrane region" description="Helical" evidence="1">
    <location>
        <begin position="59"/>
        <end position="83"/>
    </location>
</feature>
<protein>
    <recommendedName>
        <fullName evidence="4">Phage holin family protein</fullName>
    </recommendedName>
</protein>
<dbReference type="EMBL" id="NJGD01000004">
    <property type="protein sequence ID" value="PJR15417.1"/>
    <property type="molecule type" value="Genomic_DNA"/>
</dbReference>
<evidence type="ECO:0000256" key="1">
    <source>
        <dbReference type="SAM" id="Phobius"/>
    </source>
</evidence>
<dbReference type="AlphaFoldDB" id="A0A2J0Z4G6"/>
<dbReference type="Proteomes" id="UP000231987">
    <property type="component" value="Unassembled WGS sequence"/>
</dbReference>
<evidence type="ECO:0000313" key="2">
    <source>
        <dbReference type="EMBL" id="PJR15417.1"/>
    </source>
</evidence>
<dbReference type="RefSeq" id="WP_100671881.1">
    <property type="nucleotide sequence ID" value="NZ_NJGD01000004.1"/>
</dbReference>
<gene>
    <name evidence="2" type="ORF">CEJ86_11970</name>
</gene>
<organism evidence="2 3">
    <name type="scientific">Rhizobium meliloti</name>
    <name type="common">Ensifer meliloti</name>
    <name type="synonym">Sinorhizobium meliloti</name>
    <dbReference type="NCBI Taxonomy" id="382"/>
    <lineage>
        <taxon>Bacteria</taxon>
        <taxon>Pseudomonadati</taxon>
        <taxon>Pseudomonadota</taxon>
        <taxon>Alphaproteobacteria</taxon>
        <taxon>Hyphomicrobiales</taxon>
        <taxon>Rhizobiaceae</taxon>
        <taxon>Sinorhizobium/Ensifer group</taxon>
        <taxon>Sinorhizobium</taxon>
    </lineage>
</organism>
<accession>A0A2J0Z4G6</accession>
<evidence type="ECO:0008006" key="4">
    <source>
        <dbReference type="Google" id="ProtNLM"/>
    </source>
</evidence>
<reference evidence="2 3" key="1">
    <citation type="submission" date="2017-06" db="EMBL/GenBank/DDBJ databases">
        <title>Ensifer strains isolated from leguminous trees and herbs display diverse denitrification phenotypes with some acting as strong N2O sinks.</title>
        <authorList>
            <person name="Woliy K."/>
            <person name="Mania D."/>
            <person name="Bakken L.R."/>
            <person name="Frostegard A."/>
        </authorList>
    </citation>
    <scope>NUCLEOTIDE SEQUENCE [LARGE SCALE GENOMIC DNA]</scope>
    <source>
        <strain evidence="2 3">AC50a</strain>
    </source>
</reference>
<keyword evidence="1" id="KW-1133">Transmembrane helix</keyword>
<name>A0A2J0Z4G6_RHIML</name>
<keyword evidence="1" id="KW-0812">Transmembrane</keyword>
<sequence length="143" mass="14953">MGTLGTVLSALLAFDAAAAASRYKRNVVLWAIIAVLLGSAYVFALIAIALLLSARYSPVAAALTVTAALIVTALVVIGVMAGLNARDRRLADERRRRSAMRTNLALVAVTSILRKQPLLGAATGIAVAALLGLSRGRKRSDDR</sequence>
<proteinExistence type="predicted"/>